<evidence type="ECO:0000259" key="1">
    <source>
        <dbReference type="SMART" id="SM00849"/>
    </source>
</evidence>
<dbReference type="InterPro" id="IPR050662">
    <property type="entry name" value="Sec-metab_biosynth-thioest"/>
</dbReference>
<dbReference type="InterPro" id="IPR036388">
    <property type="entry name" value="WH-like_DNA-bd_sf"/>
</dbReference>
<dbReference type="PANTHER" id="PTHR23131:SF0">
    <property type="entry name" value="ENDORIBONUCLEASE LACTB2"/>
    <property type="match status" value="1"/>
</dbReference>
<feature type="domain" description="Metallo-beta-lactamase" evidence="1">
    <location>
        <begin position="40"/>
        <end position="218"/>
    </location>
</feature>
<dbReference type="InterPro" id="IPR041516">
    <property type="entry name" value="LACTB2_WH"/>
</dbReference>
<dbReference type="SUPFAM" id="SSF56281">
    <property type="entry name" value="Metallo-hydrolase/oxidoreductase"/>
    <property type="match status" value="1"/>
</dbReference>
<dbReference type="PANTHER" id="PTHR23131">
    <property type="entry name" value="ENDORIBONUCLEASE LACTB2"/>
    <property type="match status" value="1"/>
</dbReference>
<dbReference type="Pfam" id="PF00753">
    <property type="entry name" value="Lactamase_B"/>
    <property type="match status" value="1"/>
</dbReference>
<organism evidence="2">
    <name type="scientific">freshwater metagenome</name>
    <dbReference type="NCBI Taxonomy" id="449393"/>
    <lineage>
        <taxon>unclassified sequences</taxon>
        <taxon>metagenomes</taxon>
        <taxon>ecological metagenomes</taxon>
    </lineage>
</organism>
<sequence length="307" mass="33216">MAEIPFAAPLDDVRYGVAEQVSPLIRRVIANNPGKYSYRGTGTYIVGHGDVAVIDPGPALDEHREALTSALAGERVRAILITHCHSDHSPLAAWLRETTGAPTIAFGPHGAVDTTDDEESDVKVEESIDLAFVPDVRAVDGSLVACARGWTMRAVHTPGHTSNHLCFALDQEGALFTGDHVMGWSTTVVSPPDGDMRAYMHSLRKVAARHDRILWPTHGNPVTDPAPFLDAYLTHRLEREQQVLTQVRDGVASIEAMVKVLYANVREELHKPAGRSVLSHLVKLVDDELVIVDGGAAPSLKASFLPA</sequence>
<protein>
    <submittedName>
        <fullName evidence="2">Unannotated protein</fullName>
    </submittedName>
</protein>
<reference evidence="2" key="1">
    <citation type="submission" date="2020-05" db="EMBL/GenBank/DDBJ databases">
        <authorList>
            <person name="Chiriac C."/>
            <person name="Salcher M."/>
            <person name="Ghai R."/>
            <person name="Kavagutti S V."/>
        </authorList>
    </citation>
    <scope>NUCLEOTIDE SEQUENCE</scope>
</reference>
<name>A0A6J7E6B9_9ZZZZ</name>
<dbReference type="SMART" id="SM00849">
    <property type="entry name" value="Lactamase_B"/>
    <property type="match status" value="1"/>
</dbReference>
<dbReference type="InterPro" id="IPR001279">
    <property type="entry name" value="Metallo-B-lactamas"/>
</dbReference>
<proteinExistence type="predicted"/>
<accession>A0A6J7E6B9</accession>
<gene>
    <name evidence="2" type="ORF">UFOPK3376_01277</name>
</gene>
<dbReference type="Gene3D" id="1.10.10.10">
    <property type="entry name" value="Winged helix-like DNA-binding domain superfamily/Winged helix DNA-binding domain"/>
    <property type="match status" value="1"/>
</dbReference>
<dbReference type="CDD" id="cd16278">
    <property type="entry name" value="metallo-hydrolase-like_MBL-fold"/>
    <property type="match status" value="1"/>
</dbReference>
<evidence type="ECO:0000313" key="2">
    <source>
        <dbReference type="EMBL" id="CAB4878506.1"/>
    </source>
</evidence>
<dbReference type="EMBL" id="CAFBLP010000027">
    <property type="protein sequence ID" value="CAB4878506.1"/>
    <property type="molecule type" value="Genomic_DNA"/>
</dbReference>
<dbReference type="AlphaFoldDB" id="A0A6J7E6B9"/>
<dbReference type="InterPro" id="IPR036866">
    <property type="entry name" value="RibonucZ/Hydroxyglut_hydro"/>
</dbReference>
<dbReference type="Gene3D" id="3.60.15.10">
    <property type="entry name" value="Ribonuclease Z/Hydroxyacylglutathione hydrolase-like"/>
    <property type="match status" value="1"/>
</dbReference>
<dbReference type="Pfam" id="PF17778">
    <property type="entry name" value="WHD_BLACT"/>
    <property type="match status" value="1"/>
</dbReference>